<proteinExistence type="predicted"/>
<gene>
    <name evidence="1" type="ORF">MT2528_1337</name>
</gene>
<evidence type="ECO:0000313" key="2">
    <source>
        <dbReference type="Proteomes" id="UP000182660"/>
    </source>
</evidence>
<comment type="caution">
    <text evidence="1">The sequence shown here is derived from an EMBL/GenBank/DDBJ whole genome shotgun (WGS) entry which is preliminary data.</text>
</comment>
<dbReference type="RefSeq" id="WP_075471578.1">
    <property type="nucleotide sequence ID" value="NZ_CAWQZC010000075.1"/>
</dbReference>
<dbReference type="EMBL" id="FPLJ01000038">
    <property type="protein sequence ID" value="SGY87723.1"/>
    <property type="molecule type" value="Genomic_DNA"/>
</dbReference>
<dbReference type="Proteomes" id="UP000182660">
    <property type="component" value="Unassembled WGS sequence"/>
</dbReference>
<reference evidence="1 2" key="1">
    <citation type="submission" date="2016-11" db="EMBL/GenBank/DDBJ databases">
        <authorList>
            <person name="Klemetsen T."/>
        </authorList>
    </citation>
    <scope>NUCLEOTIDE SEQUENCE [LARGE SCALE GENOMIC DNA]</scope>
    <source>
        <strain evidence="1">MT 2528</strain>
    </source>
</reference>
<evidence type="ECO:0000313" key="1">
    <source>
        <dbReference type="EMBL" id="SGY87723.1"/>
    </source>
</evidence>
<keyword evidence="2" id="KW-1185">Reference proteome</keyword>
<accession>A0ABY1HDV8</accession>
<dbReference type="GeneID" id="61295246"/>
<name>A0ABY1HDV8_9GAMM</name>
<protein>
    <submittedName>
        <fullName evidence="1">Uncharacterized protein</fullName>
    </submittedName>
</protein>
<sequence length="326" mass="37409">MQVKQKFNFEEFYLNVKQYLNNGIPNVHLSKGCIGELCVFEEENGQGTALIHIWQSEFNDFLGLRNEFKRLGASSIYITHTLDDEFNFICNGICEEDGVRTITVGFAIEQNCEAHRVARSKAYRDFWNMAYHAARSDQSPRLDANDHMVKHMIKAAHTCINEHVVDLGDAMEMVEEAIGLTKSESDAKPLTRSELRRLALKQAADNKVVWITEYKKTLGNINITVTPQQIWKMFYRAHRLGRAGCEEATSLCYSIDNLTSDNYFSDMLSCVCGIFFPRVIRSASDIHRSHFRLSHDAIEKFWNADISCLPSFEKSNVYDYADEIPF</sequence>
<organism evidence="1 2">
    <name type="scientific">Moritella viscosa</name>
    <dbReference type="NCBI Taxonomy" id="80854"/>
    <lineage>
        <taxon>Bacteria</taxon>
        <taxon>Pseudomonadati</taxon>
        <taxon>Pseudomonadota</taxon>
        <taxon>Gammaproteobacteria</taxon>
        <taxon>Alteromonadales</taxon>
        <taxon>Moritellaceae</taxon>
        <taxon>Moritella</taxon>
    </lineage>
</organism>